<gene>
    <name evidence="4" type="ORF">MSPICULIGERA_LOCUS20065</name>
</gene>
<name>A0AA36D6X1_9BILA</name>
<sequence length="363" mass="42165">MDLSTYIPSGEWQLLSAPAVREVTFNTCCPEPYPTVTFFMHLRRRAVFYIFNIVCPSLLISTMTLMGFCLPAHDMSEKISYQMTILLSICFFVTIVSEMTPPTSEAVPLLGLFFSVLTLIVSVSTCFTVNVLNFRYRQPGNKDMPKMFYSVFLIWLPWLLLMRRPGFSYEKKKERKLNDEEEAAEETDEAVDTDYPCCCTHDDSPVSITTASTSCYTGTSGTQPLLSRIMPAEHLNLTRKVGEGILPKQFSVFKRTQSQRVRRVSQFEKYIQKCKDIAGDQTNFYYCEYTLAVIDYYTHIHRKLREVRKRLARKKVLHYKMEEWKFAAMALDRFCLVLFTFFISVCMISISFVTPHFDLEFQD</sequence>
<dbReference type="PANTHER" id="PTHR18945">
    <property type="entry name" value="NEUROTRANSMITTER GATED ION CHANNEL"/>
    <property type="match status" value="1"/>
</dbReference>
<keyword evidence="2" id="KW-0472">Membrane</keyword>
<dbReference type="Pfam" id="PF02932">
    <property type="entry name" value="Neur_chan_memb"/>
    <property type="match status" value="1"/>
</dbReference>
<dbReference type="GO" id="GO:0016020">
    <property type="term" value="C:membrane"/>
    <property type="evidence" value="ECO:0007669"/>
    <property type="project" value="UniProtKB-SubCell"/>
</dbReference>
<dbReference type="SUPFAM" id="SSF63712">
    <property type="entry name" value="Nicotinic receptor ligand binding domain-like"/>
    <property type="match status" value="1"/>
</dbReference>
<organism evidence="4 5">
    <name type="scientific">Mesorhabditis spiculigera</name>
    <dbReference type="NCBI Taxonomy" id="96644"/>
    <lineage>
        <taxon>Eukaryota</taxon>
        <taxon>Metazoa</taxon>
        <taxon>Ecdysozoa</taxon>
        <taxon>Nematoda</taxon>
        <taxon>Chromadorea</taxon>
        <taxon>Rhabditida</taxon>
        <taxon>Rhabditina</taxon>
        <taxon>Rhabditomorpha</taxon>
        <taxon>Rhabditoidea</taxon>
        <taxon>Rhabditidae</taxon>
        <taxon>Mesorhabditinae</taxon>
        <taxon>Mesorhabditis</taxon>
    </lineage>
</organism>
<dbReference type="InterPro" id="IPR036734">
    <property type="entry name" value="Neur_chan_lig-bd_sf"/>
</dbReference>
<feature type="transmembrane region" description="Helical" evidence="2">
    <location>
        <begin position="79"/>
        <end position="97"/>
    </location>
</feature>
<feature type="transmembrane region" description="Helical" evidence="2">
    <location>
        <begin position="109"/>
        <end position="132"/>
    </location>
</feature>
<protein>
    <recommendedName>
        <fullName evidence="3">Neurotransmitter-gated ion-channel transmembrane domain-containing protein</fullName>
    </recommendedName>
</protein>
<keyword evidence="5" id="KW-1185">Reference proteome</keyword>
<evidence type="ECO:0000256" key="1">
    <source>
        <dbReference type="ARBA" id="ARBA00004141"/>
    </source>
</evidence>
<dbReference type="Gene3D" id="1.20.58.390">
    <property type="entry name" value="Neurotransmitter-gated ion-channel transmembrane domain"/>
    <property type="match status" value="2"/>
</dbReference>
<feature type="transmembrane region" description="Helical" evidence="2">
    <location>
        <begin position="144"/>
        <end position="162"/>
    </location>
</feature>
<dbReference type="Proteomes" id="UP001177023">
    <property type="component" value="Unassembled WGS sequence"/>
</dbReference>
<feature type="domain" description="Neurotransmitter-gated ion-channel transmembrane" evidence="3">
    <location>
        <begin position="53"/>
        <end position="348"/>
    </location>
</feature>
<dbReference type="AlphaFoldDB" id="A0AA36D6X1"/>
<dbReference type="InterPro" id="IPR006029">
    <property type="entry name" value="Neurotrans-gated_channel_TM"/>
</dbReference>
<feature type="transmembrane region" description="Helical" evidence="2">
    <location>
        <begin position="47"/>
        <end position="73"/>
    </location>
</feature>
<accession>A0AA36D6X1</accession>
<feature type="transmembrane region" description="Helical" evidence="2">
    <location>
        <begin position="334"/>
        <end position="353"/>
    </location>
</feature>
<dbReference type="EMBL" id="CATQJA010002664">
    <property type="protein sequence ID" value="CAJ0581916.1"/>
    <property type="molecule type" value="Genomic_DNA"/>
</dbReference>
<comment type="subcellular location">
    <subcellularLocation>
        <location evidence="1">Membrane</location>
        <topology evidence="1">Multi-pass membrane protein</topology>
    </subcellularLocation>
</comment>
<dbReference type="CDD" id="cd19051">
    <property type="entry name" value="LGIC_TM_cation"/>
    <property type="match status" value="1"/>
</dbReference>
<reference evidence="4" key="1">
    <citation type="submission" date="2023-06" db="EMBL/GenBank/DDBJ databases">
        <authorList>
            <person name="Delattre M."/>
        </authorList>
    </citation>
    <scope>NUCLEOTIDE SEQUENCE</scope>
    <source>
        <strain evidence="4">AF72</strain>
    </source>
</reference>
<dbReference type="SUPFAM" id="SSF90112">
    <property type="entry name" value="Neurotransmitter-gated ion-channel transmembrane pore"/>
    <property type="match status" value="1"/>
</dbReference>
<comment type="caution">
    <text evidence="4">The sequence shown here is derived from an EMBL/GenBank/DDBJ whole genome shotgun (WGS) entry which is preliminary data.</text>
</comment>
<dbReference type="GO" id="GO:0004888">
    <property type="term" value="F:transmembrane signaling receptor activity"/>
    <property type="evidence" value="ECO:0007669"/>
    <property type="project" value="InterPro"/>
</dbReference>
<dbReference type="InterPro" id="IPR036719">
    <property type="entry name" value="Neuro-gated_channel_TM_sf"/>
</dbReference>
<dbReference type="Gene3D" id="2.70.170.10">
    <property type="entry name" value="Neurotransmitter-gated ion-channel ligand-binding domain"/>
    <property type="match status" value="1"/>
</dbReference>
<evidence type="ECO:0000256" key="2">
    <source>
        <dbReference type="SAM" id="Phobius"/>
    </source>
</evidence>
<keyword evidence="2" id="KW-1133">Transmembrane helix</keyword>
<evidence type="ECO:0000313" key="4">
    <source>
        <dbReference type="EMBL" id="CAJ0581916.1"/>
    </source>
</evidence>
<feature type="non-terminal residue" evidence="4">
    <location>
        <position position="363"/>
    </location>
</feature>
<keyword evidence="2" id="KW-0812">Transmembrane</keyword>
<proteinExistence type="predicted"/>
<dbReference type="InterPro" id="IPR038050">
    <property type="entry name" value="Neuro_actylchol_rec"/>
</dbReference>
<evidence type="ECO:0000313" key="5">
    <source>
        <dbReference type="Proteomes" id="UP001177023"/>
    </source>
</evidence>
<dbReference type="InterPro" id="IPR006201">
    <property type="entry name" value="Neur_channel"/>
</dbReference>
<dbReference type="GO" id="GO:0005230">
    <property type="term" value="F:extracellular ligand-gated monoatomic ion channel activity"/>
    <property type="evidence" value="ECO:0007669"/>
    <property type="project" value="InterPro"/>
</dbReference>
<evidence type="ECO:0000259" key="3">
    <source>
        <dbReference type="Pfam" id="PF02932"/>
    </source>
</evidence>